<dbReference type="EMBL" id="FQUQ01000002">
    <property type="protein sequence ID" value="SHF32207.1"/>
    <property type="molecule type" value="Genomic_DNA"/>
</dbReference>
<dbReference type="AlphaFoldDB" id="A0A1M5AQ28"/>
<dbReference type="Proteomes" id="UP000184287">
    <property type="component" value="Unassembled WGS sequence"/>
</dbReference>
<proteinExistence type="predicted"/>
<gene>
    <name evidence="1" type="ORF">SAMN04488522_102837</name>
</gene>
<reference evidence="2" key="1">
    <citation type="submission" date="2016-11" db="EMBL/GenBank/DDBJ databases">
        <authorList>
            <person name="Varghese N."/>
            <person name="Submissions S."/>
        </authorList>
    </citation>
    <scope>NUCLEOTIDE SEQUENCE [LARGE SCALE GENOMIC DNA]</scope>
    <source>
        <strain evidence="2">DSM 16990</strain>
    </source>
</reference>
<sequence length="65" mass="7181">MKTKSNNLLTRSQMKNITGGQLIQKLCDECGLRANWCAFNPCVHLPEYDPILQPVPKPGSGSLKP</sequence>
<name>A0A1M5AQ28_9SPHI</name>
<evidence type="ECO:0000313" key="2">
    <source>
        <dbReference type="Proteomes" id="UP000184287"/>
    </source>
</evidence>
<organism evidence="1 2">
    <name type="scientific">Pedobacter caeni</name>
    <dbReference type="NCBI Taxonomy" id="288992"/>
    <lineage>
        <taxon>Bacteria</taxon>
        <taxon>Pseudomonadati</taxon>
        <taxon>Bacteroidota</taxon>
        <taxon>Sphingobacteriia</taxon>
        <taxon>Sphingobacteriales</taxon>
        <taxon>Sphingobacteriaceae</taxon>
        <taxon>Pedobacter</taxon>
    </lineage>
</organism>
<keyword evidence="2" id="KW-1185">Reference proteome</keyword>
<accession>A0A1M5AQ28</accession>
<protein>
    <submittedName>
        <fullName evidence="1">Uncharacterized protein</fullName>
    </submittedName>
</protein>
<evidence type="ECO:0000313" key="1">
    <source>
        <dbReference type="EMBL" id="SHF32207.1"/>
    </source>
</evidence>